<dbReference type="eggNOG" id="COG4591">
    <property type="taxonomic scope" value="Bacteria"/>
</dbReference>
<feature type="transmembrane region" description="Helical" evidence="7">
    <location>
        <begin position="380"/>
        <end position="399"/>
    </location>
</feature>
<dbReference type="OrthoDB" id="1522724at2"/>
<organism evidence="10 11">
    <name type="scientific">Bacteroides coprosuis DSM 18011</name>
    <dbReference type="NCBI Taxonomy" id="679937"/>
    <lineage>
        <taxon>Bacteria</taxon>
        <taxon>Pseudomonadati</taxon>
        <taxon>Bacteroidota</taxon>
        <taxon>Bacteroidia</taxon>
        <taxon>Bacteroidales</taxon>
        <taxon>Bacteroidaceae</taxon>
        <taxon>Bacteroides</taxon>
    </lineage>
</organism>
<dbReference type="PANTHER" id="PTHR30489:SF0">
    <property type="entry name" value="LIPOPROTEIN-RELEASING SYSTEM TRANSMEMBRANE PROTEIN LOLE"/>
    <property type="match status" value="1"/>
</dbReference>
<feature type="transmembrane region" description="Helical" evidence="7">
    <location>
        <begin position="21"/>
        <end position="46"/>
    </location>
</feature>
<keyword evidence="5 7" id="KW-1133">Transmembrane helix</keyword>
<reference evidence="10 11" key="1">
    <citation type="journal article" date="2011" name="Stand. Genomic Sci.">
        <title>Non-contiguous finished genome sequence of Bacteroides coprosuis type strain (PC139).</title>
        <authorList>
            <person name="Land M."/>
            <person name="Held B."/>
            <person name="Gronow S."/>
            <person name="Abt B."/>
            <person name="Lucas S."/>
            <person name="Del Rio T.G."/>
            <person name="Nolan M."/>
            <person name="Tice H."/>
            <person name="Cheng J.F."/>
            <person name="Pitluck S."/>
            <person name="Liolios K."/>
            <person name="Pagani I."/>
            <person name="Ivanova N."/>
            <person name="Mavromatis K."/>
            <person name="Mikhailova N."/>
            <person name="Pati A."/>
            <person name="Tapia R."/>
            <person name="Han C."/>
            <person name="Goodwin L."/>
            <person name="Chen A."/>
            <person name="Palaniappan K."/>
            <person name="Hauser L."/>
            <person name="Brambilla E.M."/>
            <person name="Rohde M."/>
            <person name="Goker M."/>
            <person name="Detter J.C."/>
            <person name="Woyke T."/>
            <person name="Bristow J."/>
            <person name="Eisen J.A."/>
            <person name="Markowitz V."/>
            <person name="Hugenholtz P."/>
            <person name="Kyrpides N.C."/>
            <person name="Klenk H.P."/>
            <person name="Lapidus A."/>
        </authorList>
    </citation>
    <scope>NUCLEOTIDE SEQUENCE [LARGE SCALE GENOMIC DNA]</scope>
    <source>
        <strain evidence="10 11">DSM 18011</strain>
    </source>
</reference>
<evidence type="ECO:0000259" key="8">
    <source>
        <dbReference type="Pfam" id="PF02687"/>
    </source>
</evidence>
<dbReference type="HOGENOM" id="CLU_000604_8_1_10"/>
<proteinExistence type="inferred from homology"/>
<evidence type="ECO:0000256" key="1">
    <source>
        <dbReference type="ARBA" id="ARBA00004651"/>
    </source>
</evidence>
<keyword evidence="4 7" id="KW-0812">Transmembrane</keyword>
<keyword evidence="6 7" id="KW-0472">Membrane</keyword>
<evidence type="ECO:0000259" key="9">
    <source>
        <dbReference type="Pfam" id="PF12704"/>
    </source>
</evidence>
<feature type="transmembrane region" description="Helical" evidence="7">
    <location>
        <begin position="332"/>
        <end position="351"/>
    </location>
</feature>
<dbReference type="EMBL" id="CM001167">
    <property type="protein sequence ID" value="EGJ70643.1"/>
    <property type="molecule type" value="Genomic_DNA"/>
</dbReference>
<evidence type="ECO:0000256" key="2">
    <source>
        <dbReference type="ARBA" id="ARBA00005236"/>
    </source>
</evidence>
<dbReference type="GO" id="GO:0098797">
    <property type="term" value="C:plasma membrane protein complex"/>
    <property type="evidence" value="ECO:0007669"/>
    <property type="project" value="TreeGrafter"/>
</dbReference>
<evidence type="ECO:0000256" key="4">
    <source>
        <dbReference type="ARBA" id="ARBA00022692"/>
    </source>
</evidence>
<gene>
    <name evidence="10" type="ORF">Bcop_0425</name>
</gene>
<evidence type="ECO:0008006" key="12">
    <source>
        <dbReference type="Google" id="ProtNLM"/>
    </source>
</evidence>
<dbReference type="GO" id="GO:0044874">
    <property type="term" value="P:lipoprotein localization to outer membrane"/>
    <property type="evidence" value="ECO:0007669"/>
    <property type="project" value="TreeGrafter"/>
</dbReference>
<feature type="domain" description="ABC3 transporter permease C-terminal" evidence="8">
    <location>
        <begin position="280"/>
        <end position="405"/>
    </location>
</feature>
<dbReference type="Pfam" id="PF02687">
    <property type="entry name" value="FtsX"/>
    <property type="match status" value="1"/>
</dbReference>
<comment type="similarity">
    <text evidence="2">Belongs to the ABC-4 integral membrane protein family. LolC/E subfamily.</text>
</comment>
<dbReference type="STRING" id="679937.Bcop_0425"/>
<evidence type="ECO:0000256" key="7">
    <source>
        <dbReference type="SAM" id="Phobius"/>
    </source>
</evidence>
<evidence type="ECO:0000256" key="5">
    <source>
        <dbReference type="ARBA" id="ARBA00022989"/>
    </source>
</evidence>
<evidence type="ECO:0000313" key="11">
    <source>
        <dbReference type="Proteomes" id="UP000018439"/>
    </source>
</evidence>
<name>F3ZR50_9BACE</name>
<dbReference type="InterPro" id="IPR003838">
    <property type="entry name" value="ABC3_permease_C"/>
</dbReference>
<keyword evidence="11" id="KW-1185">Reference proteome</keyword>
<accession>F3ZR50</accession>
<dbReference type="InterPro" id="IPR025857">
    <property type="entry name" value="MacB_PCD"/>
</dbReference>
<protein>
    <recommendedName>
        <fullName evidence="12">ABC3 transporter permease protein domain-containing protein</fullName>
    </recommendedName>
</protein>
<dbReference type="Pfam" id="PF12704">
    <property type="entry name" value="MacB_PCD"/>
    <property type="match status" value="1"/>
</dbReference>
<dbReference type="AlphaFoldDB" id="F3ZR50"/>
<feature type="transmembrane region" description="Helical" evidence="7">
    <location>
        <begin position="277"/>
        <end position="303"/>
    </location>
</feature>
<evidence type="ECO:0000313" key="10">
    <source>
        <dbReference type="EMBL" id="EGJ70643.1"/>
    </source>
</evidence>
<keyword evidence="3" id="KW-1003">Cell membrane</keyword>
<sequence length="408" mass="45660">MKLALNIAWRYLFSKKKHNAINIISAISVCGIALATLTLVCTLSVFNGFQESVASFFTSFDPQLKIVASSGKLFTPQNDLISSIQSIPEVDIITSTLEENAMVKYKENQSMITLKGVDDHFEQVTSIHTLLYGKGEYKLHDNIAQYGIVGGELASQLGTGIHPVYPLEVYAPKQGTKVNMANPATSFNKDYLYSPGVLFSVGQQKYDGSYIICSLQFAQQIFNYDNQITSIEVKLKENVNLEKTQVKLQNLLGKDFKVLDRYQQQTDVFNIMKVEKLISFFFLIFILLIACFNIISSLSMLILEKKEDMQILMNLGADKNFVAKVFLYEGRLITLLGTTIGMILGIGLTLLQEHFGIISLSGGYQFITTAYPVSLHLSDLIVILITVLVVGFISVWYPIRYLSKKILV</sequence>
<comment type="subcellular location">
    <subcellularLocation>
        <location evidence="1">Cell membrane</location>
        <topology evidence="1">Multi-pass membrane protein</topology>
    </subcellularLocation>
</comment>
<feature type="domain" description="MacB-like periplasmic core" evidence="9">
    <location>
        <begin position="25"/>
        <end position="250"/>
    </location>
</feature>
<dbReference type="Proteomes" id="UP000018439">
    <property type="component" value="Chromosome"/>
</dbReference>
<evidence type="ECO:0000256" key="3">
    <source>
        <dbReference type="ARBA" id="ARBA00022475"/>
    </source>
</evidence>
<evidence type="ECO:0000256" key="6">
    <source>
        <dbReference type="ARBA" id="ARBA00023136"/>
    </source>
</evidence>
<dbReference type="InterPro" id="IPR051447">
    <property type="entry name" value="Lipoprotein-release_system"/>
</dbReference>
<dbReference type="PANTHER" id="PTHR30489">
    <property type="entry name" value="LIPOPROTEIN-RELEASING SYSTEM TRANSMEMBRANE PROTEIN LOLE"/>
    <property type="match status" value="1"/>
</dbReference>